<dbReference type="InterPro" id="IPR030678">
    <property type="entry name" value="Peptide/Ni-bd"/>
</dbReference>
<dbReference type="Gene3D" id="3.90.76.10">
    <property type="entry name" value="Dipeptide-binding Protein, Domain 1"/>
    <property type="match status" value="1"/>
</dbReference>
<sequence length="575" mass="63544">MTFLKQESYTRNHRRSGKHIGLLTLSALLALMVLLSACGGTTNTDTGTNSAKKSILTVNQAPKGDNPNNFNPLVNNQTSAYGTQGFLYETLLYTNRYTGKPQGWLADSWTQSDDLKTLTFHIRPNVKWSDGKDFTANDVAFTFNELKTYPDVDLSSLWLNYIQDVTATNDSTVTFHFKTTSTTTLWYIGSQTFIVPQHIWSTISGDPAKYTNTNPVVTGPFVLSKFSAAQITYDKNPKAWTASQDKVDEIRVPAIADNATATLELAKGDLDWLGVAWDPKFDTSYTKKDPAHNHYWFTPSNTVMLYLNTAKAPFNDVNVRKAISDAIDRQELQAKATPYAPPANPTGLVLPAGKAQLTPAYANATFTKDTATAQSLLAQAGYTKGSDGFVHDKSGKKLSMTLIDVTGWNDWVSDTQLIVADLKAIGIDASQSSLSQTAYQTDLQTGNYDAGVSWTDSGPTPYYAYSDLLDSSKTAPIGKVAPTNWERWSDPTTDTLLKQYNSSKDPAVQQRALDGLEKIMVEQLPSIPLSYNPYWYEYTSNHFTGWPAQDNSFAFGYSGNYPDDEYVVLHLTPVK</sequence>
<dbReference type="Proteomes" id="UP000322530">
    <property type="component" value="Unassembled WGS sequence"/>
</dbReference>
<dbReference type="Gene3D" id="3.40.190.10">
    <property type="entry name" value="Periplasmic binding protein-like II"/>
    <property type="match status" value="1"/>
</dbReference>
<evidence type="ECO:0000313" key="3">
    <source>
        <dbReference type="Proteomes" id="UP000322530"/>
    </source>
</evidence>
<comment type="caution">
    <text evidence="2">The sequence shown here is derived from an EMBL/GenBank/DDBJ whole genome shotgun (WGS) entry which is preliminary data.</text>
</comment>
<dbReference type="OrthoDB" id="9772924at2"/>
<reference evidence="2 3" key="1">
    <citation type="submission" date="2019-01" db="EMBL/GenBank/DDBJ databases">
        <title>Draft genome sequence of Dictyobacter sp. Uno17.</title>
        <authorList>
            <person name="Wang C.M."/>
            <person name="Zheng Y."/>
            <person name="Sakai Y."/>
            <person name="Abe K."/>
            <person name="Yokota A."/>
            <person name="Yabe S."/>
        </authorList>
    </citation>
    <scope>NUCLEOTIDE SEQUENCE [LARGE SCALE GENOMIC DNA]</scope>
    <source>
        <strain evidence="2 3">Uno17</strain>
    </source>
</reference>
<dbReference type="AlphaFoldDB" id="A0A5A5TAB4"/>
<dbReference type="GO" id="GO:0042597">
    <property type="term" value="C:periplasmic space"/>
    <property type="evidence" value="ECO:0007669"/>
    <property type="project" value="UniProtKB-ARBA"/>
</dbReference>
<feature type="domain" description="Solute-binding protein family 5" evidence="1">
    <location>
        <begin position="100"/>
        <end position="473"/>
    </location>
</feature>
<dbReference type="InterPro" id="IPR000914">
    <property type="entry name" value="SBP_5_dom"/>
</dbReference>
<dbReference type="PANTHER" id="PTHR30290:SF82">
    <property type="entry name" value="ABC-TYPE DIPEPTIDE_OLIGOPEPTIDE TRANSPORT SYSTEM, PERIPLASMIC COMPONENT"/>
    <property type="match status" value="1"/>
</dbReference>
<evidence type="ECO:0000259" key="1">
    <source>
        <dbReference type="Pfam" id="PF00496"/>
    </source>
</evidence>
<dbReference type="GO" id="GO:0015833">
    <property type="term" value="P:peptide transport"/>
    <property type="evidence" value="ECO:0007669"/>
    <property type="project" value="TreeGrafter"/>
</dbReference>
<dbReference type="InterPro" id="IPR039424">
    <property type="entry name" value="SBP_5"/>
</dbReference>
<dbReference type="PIRSF" id="PIRSF002741">
    <property type="entry name" value="MppA"/>
    <property type="match status" value="1"/>
</dbReference>
<proteinExistence type="predicted"/>
<dbReference type="SUPFAM" id="SSF53850">
    <property type="entry name" value="Periplasmic binding protein-like II"/>
    <property type="match status" value="1"/>
</dbReference>
<organism evidence="2 3">
    <name type="scientific">Dictyobacter arantiisoli</name>
    <dbReference type="NCBI Taxonomy" id="2014874"/>
    <lineage>
        <taxon>Bacteria</taxon>
        <taxon>Bacillati</taxon>
        <taxon>Chloroflexota</taxon>
        <taxon>Ktedonobacteria</taxon>
        <taxon>Ktedonobacterales</taxon>
        <taxon>Dictyobacteraceae</taxon>
        <taxon>Dictyobacter</taxon>
    </lineage>
</organism>
<dbReference type="EMBL" id="BIXY01000024">
    <property type="protein sequence ID" value="GCF08450.1"/>
    <property type="molecule type" value="Genomic_DNA"/>
</dbReference>
<keyword evidence="3" id="KW-1185">Reference proteome</keyword>
<dbReference type="GO" id="GO:1904680">
    <property type="term" value="F:peptide transmembrane transporter activity"/>
    <property type="evidence" value="ECO:0007669"/>
    <property type="project" value="TreeGrafter"/>
</dbReference>
<dbReference type="PANTHER" id="PTHR30290">
    <property type="entry name" value="PERIPLASMIC BINDING COMPONENT OF ABC TRANSPORTER"/>
    <property type="match status" value="1"/>
</dbReference>
<dbReference type="Gene3D" id="3.10.105.10">
    <property type="entry name" value="Dipeptide-binding Protein, Domain 3"/>
    <property type="match status" value="1"/>
</dbReference>
<dbReference type="GO" id="GO:0043190">
    <property type="term" value="C:ATP-binding cassette (ABC) transporter complex"/>
    <property type="evidence" value="ECO:0007669"/>
    <property type="project" value="InterPro"/>
</dbReference>
<dbReference type="RefSeq" id="WP_149401438.1">
    <property type="nucleotide sequence ID" value="NZ_BIXY01000024.1"/>
</dbReference>
<dbReference type="Pfam" id="PF00496">
    <property type="entry name" value="SBP_bac_5"/>
    <property type="match status" value="1"/>
</dbReference>
<protein>
    <submittedName>
        <fullName evidence="2">ABC transporter substrate-binding protein</fullName>
    </submittedName>
</protein>
<name>A0A5A5TAB4_9CHLR</name>
<dbReference type="CDD" id="cd08509">
    <property type="entry name" value="PBP2_TmCBP_oligosaccharides_like"/>
    <property type="match status" value="1"/>
</dbReference>
<accession>A0A5A5TAB4</accession>
<gene>
    <name evidence="2" type="ORF">KDI_20140</name>
</gene>
<evidence type="ECO:0000313" key="2">
    <source>
        <dbReference type="EMBL" id="GCF08450.1"/>
    </source>
</evidence>